<evidence type="ECO:0000313" key="3">
    <source>
        <dbReference type="Proteomes" id="UP000765509"/>
    </source>
</evidence>
<dbReference type="PANTHER" id="PTHR42648">
    <property type="entry name" value="TRANSPOSASE, PUTATIVE-RELATED"/>
    <property type="match status" value="1"/>
</dbReference>
<dbReference type="Proteomes" id="UP000765509">
    <property type="component" value="Unassembled WGS sequence"/>
</dbReference>
<dbReference type="OrthoDB" id="3261476at2759"/>
<proteinExistence type="predicted"/>
<keyword evidence="3" id="KW-1185">Reference proteome</keyword>
<dbReference type="InterPro" id="IPR057670">
    <property type="entry name" value="SH3_retrovirus"/>
</dbReference>
<organism evidence="2 3">
    <name type="scientific">Austropuccinia psidii MF-1</name>
    <dbReference type="NCBI Taxonomy" id="1389203"/>
    <lineage>
        <taxon>Eukaryota</taxon>
        <taxon>Fungi</taxon>
        <taxon>Dikarya</taxon>
        <taxon>Basidiomycota</taxon>
        <taxon>Pucciniomycotina</taxon>
        <taxon>Pucciniomycetes</taxon>
        <taxon>Pucciniales</taxon>
        <taxon>Sphaerophragmiaceae</taxon>
        <taxon>Austropuccinia</taxon>
    </lineage>
</organism>
<comment type="caution">
    <text evidence="2">The sequence shown here is derived from an EMBL/GenBank/DDBJ whole genome shotgun (WGS) entry which is preliminary data.</text>
</comment>
<feature type="domain" description="Retroviral polymerase SH3-like" evidence="1">
    <location>
        <begin position="60"/>
        <end position="114"/>
    </location>
</feature>
<dbReference type="Pfam" id="PF25597">
    <property type="entry name" value="SH3_retrovirus"/>
    <property type="match status" value="1"/>
</dbReference>
<reference evidence="2" key="1">
    <citation type="submission" date="2021-03" db="EMBL/GenBank/DDBJ databases">
        <title>Draft genome sequence of rust myrtle Austropuccinia psidii MF-1, a brazilian biotype.</title>
        <authorList>
            <person name="Quecine M.C."/>
            <person name="Pachon D.M.R."/>
            <person name="Bonatelli M.L."/>
            <person name="Correr F.H."/>
            <person name="Franceschini L.M."/>
            <person name="Leite T.F."/>
            <person name="Margarido G.R.A."/>
            <person name="Almeida C.A."/>
            <person name="Ferrarezi J.A."/>
            <person name="Labate C.A."/>
        </authorList>
    </citation>
    <scope>NUCLEOTIDE SEQUENCE</scope>
    <source>
        <strain evidence="2">MF-1</strain>
    </source>
</reference>
<name>A0A9Q3I5W9_9BASI</name>
<dbReference type="PANTHER" id="PTHR42648:SF28">
    <property type="entry name" value="TRANSPOSON-ENCODED PROTEIN WITH RIBONUCLEASE H-LIKE AND RETROVIRUS ZINC FINGER-LIKE DOMAINS"/>
    <property type="match status" value="1"/>
</dbReference>
<dbReference type="InterPro" id="IPR039537">
    <property type="entry name" value="Retrotran_Ty1/copia-like"/>
</dbReference>
<dbReference type="AlphaFoldDB" id="A0A9Q3I5W9"/>
<accession>A0A9Q3I5W9</accession>
<gene>
    <name evidence="2" type="ORF">O181_066809</name>
</gene>
<evidence type="ECO:0000259" key="1">
    <source>
        <dbReference type="Pfam" id="PF25597"/>
    </source>
</evidence>
<protein>
    <recommendedName>
        <fullName evidence="1">Retroviral polymerase SH3-like domain-containing protein</fullName>
    </recommendedName>
</protein>
<sequence length="122" mass="13823">MGRTLLHKSGLAKSFWGFAFMWASRIQNLIPNSLTGEAAPVELLFGEKPCYDQMRLFGELAYIHVPHEKRRKLDDQAVAGNVVMFLGNSKVWLFYLPSSKSLTTSAWAEFPKSSEACRAIRR</sequence>
<feature type="non-terminal residue" evidence="2">
    <location>
        <position position="122"/>
    </location>
</feature>
<evidence type="ECO:0000313" key="2">
    <source>
        <dbReference type="EMBL" id="MBW0527094.1"/>
    </source>
</evidence>
<dbReference type="EMBL" id="AVOT02033221">
    <property type="protein sequence ID" value="MBW0527094.1"/>
    <property type="molecule type" value="Genomic_DNA"/>
</dbReference>